<feature type="transmembrane region" description="Helical" evidence="1">
    <location>
        <begin position="222"/>
        <end position="240"/>
    </location>
</feature>
<dbReference type="AlphaFoldDB" id="A0A0L6JJU0"/>
<proteinExistence type="predicted"/>
<dbReference type="PANTHER" id="PTHR37422:SF13">
    <property type="entry name" value="LIPOPOLYSACCHARIDE BIOSYNTHESIS PROTEIN PA4999-RELATED"/>
    <property type="match status" value="1"/>
</dbReference>
<accession>A0A0L6JJU0</accession>
<keyword evidence="1" id="KW-0812">Transmembrane</keyword>
<feature type="transmembrane region" description="Helical" evidence="1">
    <location>
        <begin position="273"/>
        <end position="290"/>
    </location>
</feature>
<evidence type="ECO:0000256" key="1">
    <source>
        <dbReference type="SAM" id="Phobius"/>
    </source>
</evidence>
<dbReference type="STRING" id="398512.Bccel_1291"/>
<evidence type="ECO:0000313" key="2">
    <source>
        <dbReference type="EMBL" id="KNY26029.1"/>
    </source>
</evidence>
<dbReference type="PANTHER" id="PTHR37422">
    <property type="entry name" value="TEICHURONIC ACID BIOSYNTHESIS PROTEIN TUAE"/>
    <property type="match status" value="1"/>
</dbReference>
<keyword evidence="1" id="KW-1133">Transmembrane helix</keyword>
<keyword evidence="1" id="KW-0472">Membrane</keyword>
<feature type="transmembrane region" description="Helical" evidence="1">
    <location>
        <begin position="62"/>
        <end position="79"/>
    </location>
</feature>
<reference evidence="3" key="1">
    <citation type="submission" date="2015-07" db="EMBL/GenBank/DDBJ databases">
        <title>Near-Complete Genome Sequence of the Cellulolytic Bacterium Bacteroides (Pseudobacteroides) cellulosolvens ATCC 35603.</title>
        <authorList>
            <person name="Dassa B."/>
            <person name="Utturkar S.M."/>
            <person name="Klingeman D.M."/>
            <person name="Hurt R.A."/>
            <person name="Keller M."/>
            <person name="Xu J."/>
            <person name="Reddy Y.H.K."/>
            <person name="Borovok I."/>
            <person name="Grinberg I.R."/>
            <person name="Lamed R."/>
            <person name="Zhivin O."/>
            <person name="Bayer E.A."/>
            <person name="Brown S.D."/>
        </authorList>
    </citation>
    <scope>NUCLEOTIDE SEQUENCE [LARGE SCALE GENOMIC DNA]</scope>
    <source>
        <strain evidence="3">DSM 2933</strain>
    </source>
</reference>
<feature type="transmembrane region" description="Helical" evidence="1">
    <location>
        <begin position="548"/>
        <end position="576"/>
    </location>
</feature>
<feature type="transmembrane region" description="Helical" evidence="1">
    <location>
        <begin position="163"/>
        <end position="182"/>
    </location>
</feature>
<comment type="caution">
    <text evidence="2">The sequence shown here is derived from an EMBL/GenBank/DDBJ whole genome shotgun (WGS) entry which is preliminary data.</text>
</comment>
<dbReference type="RefSeq" id="WP_036944350.1">
    <property type="nucleotide sequence ID" value="NZ_JQKC01000027.1"/>
</dbReference>
<feature type="transmembrane region" description="Helical" evidence="1">
    <location>
        <begin position="134"/>
        <end position="151"/>
    </location>
</feature>
<feature type="transmembrane region" description="Helical" evidence="1">
    <location>
        <begin position="100"/>
        <end position="128"/>
    </location>
</feature>
<dbReference type="EMBL" id="LGTC01000001">
    <property type="protein sequence ID" value="KNY26029.1"/>
    <property type="molecule type" value="Genomic_DNA"/>
</dbReference>
<feature type="transmembrane region" description="Helical" evidence="1">
    <location>
        <begin position="252"/>
        <end position="267"/>
    </location>
</feature>
<evidence type="ECO:0000313" key="3">
    <source>
        <dbReference type="Proteomes" id="UP000036923"/>
    </source>
</evidence>
<organism evidence="2 3">
    <name type="scientific">Pseudobacteroides cellulosolvens ATCC 35603 = DSM 2933</name>
    <dbReference type="NCBI Taxonomy" id="398512"/>
    <lineage>
        <taxon>Bacteria</taxon>
        <taxon>Bacillati</taxon>
        <taxon>Bacillota</taxon>
        <taxon>Clostridia</taxon>
        <taxon>Eubacteriales</taxon>
        <taxon>Oscillospiraceae</taxon>
        <taxon>Pseudobacteroides</taxon>
    </lineage>
</organism>
<gene>
    <name evidence="2" type="ORF">Bccel_1291</name>
</gene>
<dbReference type="OrthoDB" id="1762823at2"/>
<feature type="transmembrane region" description="Helical" evidence="1">
    <location>
        <begin position="20"/>
        <end position="42"/>
    </location>
</feature>
<name>A0A0L6JJU0_9FIRM</name>
<dbReference type="InterPro" id="IPR051533">
    <property type="entry name" value="WaaL-like"/>
</dbReference>
<feature type="transmembrane region" description="Helical" evidence="1">
    <location>
        <begin position="297"/>
        <end position="318"/>
    </location>
</feature>
<keyword evidence="3" id="KW-1185">Reference proteome</keyword>
<dbReference type="Proteomes" id="UP000036923">
    <property type="component" value="Unassembled WGS sequence"/>
</dbReference>
<dbReference type="eggNOG" id="COG3307">
    <property type="taxonomic scope" value="Bacteria"/>
</dbReference>
<protein>
    <submittedName>
        <fullName evidence="2">O-antigen polymerase</fullName>
    </submittedName>
</protein>
<sequence>MKKDKKACAKREVRNRALNITAISMVIFTIAFIPLVVRLRIIENPSNALPDAYDFFAFWKSWALYIAAIVAVIPLFYGLKKFFQNKSHLERGQNKENIVLLALTGIYIITCIISTILSSNLSVSLFGYRCQNEGLFTIVSVFIIMACGLLYSDKFKRDWIYKIIYISANIIFILGIFQFFGLDPFKTEFIKSIIIPNSYEELANGILYPDSSSFRNSIYSTLYNSNVFGTYSAIIMVFTLSKAIFIENKKQMILPLFTMSLSLFSLLNCYSRGAYLGAAVGTIVIVLMALKKIKIYYKSFISVFICMAIVLGTTLILGNGKFMERLSTVYINTQDTAAGITERINDFTVNKNKLTLRFNNNSLNIEKRYSNLVFSDTYGLELTLDYSPDDEGYVINRDNYRDFIVFADKENLYIKKQNALLRFIIKENTFLLADLYGKEAKMKEVLSGLFTGKERFASGRGYIWSRTIPLVKNYIAVGSGPDTFYYAFQQDDYIGKLKFMYNAYVNIDMAHNMFLQKAIETGGLSMLIFILIILWILFSAFRKKNVSILAITVVYCICGLFTDENICTMIVFWPLIGIEFPNMYSSNMKDYYHH</sequence>
<feature type="transmembrane region" description="Helical" evidence="1">
    <location>
        <begin position="522"/>
        <end position="541"/>
    </location>
</feature>